<evidence type="ECO:0000256" key="5">
    <source>
        <dbReference type="HAMAP-Rule" id="MF_00291"/>
    </source>
</evidence>
<dbReference type="CDD" id="cd01425">
    <property type="entry name" value="RPS2"/>
    <property type="match status" value="1"/>
</dbReference>
<evidence type="ECO:0000313" key="7">
    <source>
        <dbReference type="Proteomes" id="UP000240042"/>
    </source>
</evidence>
<dbReference type="GO" id="GO:0006412">
    <property type="term" value="P:translation"/>
    <property type="evidence" value="ECO:0007669"/>
    <property type="project" value="UniProtKB-UniRule"/>
</dbReference>
<organism evidence="6 7">
    <name type="scientific">Brevinema andersonii</name>
    <dbReference type="NCBI Taxonomy" id="34097"/>
    <lineage>
        <taxon>Bacteria</taxon>
        <taxon>Pseudomonadati</taxon>
        <taxon>Spirochaetota</taxon>
        <taxon>Spirochaetia</taxon>
        <taxon>Brevinematales</taxon>
        <taxon>Brevinemataceae</taxon>
        <taxon>Brevinema</taxon>
    </lineage>
</organism>
<dbReference type="Pfam" id="PF00318">
    <property type="entry name" value="Ribosomal_S2"/>
    <property type="match status" value="1"/>
</dbReference>
<dbReference type="PRINTS" id="PR00395">
    <property type="entry name" value="RIBOSOMALS2"/>
</dbReference>
<dbReference type="PROSITE" id="PS00962">
    <property type="entry name" value="RIBOSOMAL_S2_1"/>
    <property type="match status" value="1"/>
</dbReference>
<evidence type="ECO:0000256" key="1">
    <source>
        <dbReference type="ARBA" id="ARBA00006242"/>
    </source>
</evidence>
<dbReference type="Gene3D" id="3.40.50.10490">
    <property type="entry name" value="Glucose-6-phosphate isomerase like protein, domain 1"/>
    <property type="match status" value="1"/>
</dbReference>
<dbReference type="GO" id="GO:0022627">
    <property type="term" value="C:cytosolic small ribosomal subunit"/>
    <property type="evidence" value="ECO:0007669"/>
    <property type="project" value="TreeGrafter"/>
</dbReference>
<dbReference type="InterPro" id="IPR023591">
    <property type="entry name" value="Ribosomal_uS2_flav_dom_sf"/>
</dbReference>
<dbReference type="GO" id="GO:0003735">
    <property type="term" value="F:structural constituent of ribosome"/>
    <property type="evidence" value="ECO:0007669"/>
    <property type="project" value="InterPro"/>
</dbReference>
<evidence type="ECO:0000256" key="2">
    <source>
        <dbReference type="ARBA" id="ARBA00022980"/>
    </source>
</evidence>
<name>A0A1I1D2Y5_BREAD</name>
<dbReference type="InterPro" id="IPR018130">
    <property type="entry name" value="Ribosomal_uS2_CS"/>
</dbReference>
<dbReference type="STRING" id="34097.SAMN02745150_00247"/>
<protein>
    <recommendedName>
        <fullName evidence="4 5">Small ribosomal subunit protein uS2</fullName>
    </recommendedName>
</protein>
<dbReference type="EMBL" id="FOKY01000001">
    <property type="protein sequence ID" value="SFB69164.1"/>
    <property type="molecule type" value="Genomic_DNA"/>
</dbReference>
<gene>
    <name evidence="5" type="primary">rpsB</name>
    <name evidence="6" type="ORF">SAMN02745150_00247</name>
</gene>
<dbReference type="PANTHER" id="PTHR12534">
    <property type="entry name" value="30S RIBOSOMAL PROTEIN S2 PROKARYOTIC AND ORGANELLAR"/>
    <property type="match status" value="1"/>
</dbReference>
<dbReference type="NCBIfam" id="TIGR01011">
    <property type="entry name" value="rpsB_bact"/>
    <property type="match status" value="1"/>
</dbReference>
<dbReference type="InterPro" id="IPR001865">
    <property type="entry name" value="Ribosomal_uS2"/>
</dbReference>
<accession>A0A1I1D2Y5</accession>
<sequence>MASIIYNDTELMRNLLEAGVHFGHQTKRWNPKMKPYIFTKRNGIYIIDLRYTTEKLKEAYAAMKEIAEKGGQVLFVGTKKQAQQAIKDEGTRCGMFHVSKRWLGGTLTNFPTIKKSVDKMKRFENKLEKQGDSMIKRERAALQKEVDRMHAFYDGIRDMKKLPQAIWVVDVKREINAVLEARKLGIKVFGIADTNIDPDLLDYLVPGNDDAIRSVALLTGIMADAVIEGAGFHAKTEGISPEEEIVEESVEQAIFNPTTLDDSVDELAESYEKTTE</sequence>
<keyword evidence="2 5" id="KW-0689">Ribosomal protein</keyword>
<dbReference type="SUPFAM" id="SSF52313">
    <property type="entry name" value="Ribosomal protein S2"/>
    <property type="match status" value="1"/>
</dbReference>
<dbReference type="Proteomes" id="UP000240042">
    <property type="component" value="Unassembled WGS sequence"/>
</dbReference>
<keyword evidence="3 5" id="KW-0687">Ribonucleoprotein</keyword>
<dbReference type="HAMAP" id="MF_00291_B">
    <property type="entry name" value="Ribosomal_uS2_B"/>
    <property type="match status" value="1"/>
</dbReference>
<evidence type="ECO:0000256" key="3">
    <source>
        <dbReference type="ARBA" id="ARBA00023274"/>
    </source>
</evidence>
<evidence type="ECO:0000256" key="4">
    <source>
        <dbReference type="ARBA" id="ARBA00035256"/>
    </source>
</evidence>
<evidence type="ECO:0000313" key="6">
    <source>
        <dbReference type="EMBL" id="SFB69164.1"/>
    </source>
</evidence>
<dbReference type="InterPro" id="IPR005706">
    <property type="entry name" value="Ribosomal_uS2_bac/mit/plastid"/>
</dbReference>
<keyword evidence="7" id="KW-1185">Reference proteome</keyword>
<reference evidence="7" key="1">
    <citation type="submission" date="2016-10" db="EMBL/GenBank/DDBJ databases">
        <authorList>
            <person name="Varghese N."/>
            <person name="Submissions S."/>
        </authorList>
    </citation>
    <scope>NUCLEOTIDE SEQUENCE [LARGE SCALE GENOMIC DNA]</scope>
    <source>
        <strain evidence="7">ATCC 43811</strain>
    </source>
</reference>
<dbReference type="PANTHER" id="PTHR12534:SF0">
    <property type="entry name" value="SMALL RIBOSOMAL SUBUNIT PROTEIN US2M"/>
    <property type="match status" value="1"/>
</dbReference>
<dbReference type="Gene3D" id="1.10.287.610">
    <property type="entry name" value="Helix hairpin bin"/>
    <property type="match status" value="1"/>
</dbReference>
<proteinExistence type="inferred from homology"/>
<comment type="similarity">
    <text evidence="1 5">Belongs to the universal ribosomal protein uS2 family.</text>
</comment>
<dbReference type="AlphaFoldDB" id="A0A1I1D2Y5"/>